<proteinExistence type="inferred from homology"/>
<dbReference type="Pfam" id="PF00561">
    <property type="entry name" value="Abhydrolase_1"/>
    <property type="match status" value="1"/>
</dbReference>
<dbReference type="EMBL" id="RQXW01000001">
    <property type="protein sequence ID" value="RTE67678.1"/>
    <property type="molecule type" value="Genomic_DNA"/>
</dbReference>
<dbReference type="Proteomes" id="UP000283087">
    <property type="component" value="Unassembled WGS sequence"/>
</dbReference>
<dbReference type="GO" id="GO:0016020">
    <property type="term" value="C:membrane"/>
    <property type="evidence" value="ECO:0007669"/>
    <property type="project" value="TreeGrafter"/>
</dbReference>
<dbReference type="GO" id="GO:0016787">
    <property type="term" value="F:hydrolase activity"/>
    <property type="evidence" value="ECO:0007669"/>
    <property type="project" value="UniProtKB-KW"/>
</dbReference>
<keyword evidence="5" id="KW-1185">Reference proteome</keyword>
<protein>
    <submittedName>
        <fullName evidence="4">Alpha/beta hydrolase</fullName>
    </submittedName>
</protein>
<dbReference type="Gene3D" id="3.40.50.1820">
    <property type="entry name" value="alpha/beta hydrolase"/>
    <property type="match status" value="1"/>
</dbReference>
<name>A0A430KW31_9GAMM</name>
<dbReference type="PANTHER" id="PTHR43798:SF14">
    <property type="entry name" value="SERINE HYDROLASE-LIKE PROTEIN DDB_G0286239"/>
    <property type="match status" value="1"/>
</dbReference>
<comment type="caution">
    <text evidence="4">The sequence shown here is derived from an EMBL/GenBank/DDBJ whole genome shotgun (WGS) entry which is preliminary data.</text>
</comment>
<evidence type="ECO:0000313" key="4">
    <source>
        <dbReference type="EMBL" id="RTE67678.1"/>
    </source>
</evidence>
<evidence type="ECO:0000259" key="3">
    <source>
        <dbReference type="Pfam" id="PF00561"/>
    </source>
</evidence>
<dbReference type="PANTHER" id="PTHR43798">
    <property type="entry name" value="MONOACYLGLYCEROL LIPASE"/>
    <property type="match status" value="1"/>
</dbReference>
<keyword evidence="2 4" id="KW-0378">Hydrolase</keyword>
<dbReference type="OrthoDB" id="149912at2"/>
<evidence type="ECO:0000256" key="2">
    <source>
        <dbReference type="ARBA" id="ARBA00022801"/>
    </source>
</evidence>
<organism evidence="4 5">
    <name type="scientific">Amphritea opalescens</name>
    <dbReference type="NCBI Taxonomy" id="2490544"/>
    <lineage>
        <taxon>Bacteria</taxon>
        <taxon>Pseudomonadati</taxon>
        <taxon>Pseudomonadota</taxon>
        <taxon>Gammaproteobacteria</taxon>
        <taxon>Oceanospirillales</taxon>
        <taxon>Oceanospirillaceae</taxon>
        <taxon>Amphritea</taxon>
    </lineage>
</organism>
<sequence>MNHTDIAHELQFEVNGHRIAAKSWGDQDAPVVLALHGWLDNAATFNRLAPCLEGVRVVALDLMGHGYSDHRPASMPYYIWDNVQDVLGVADQLGLQRFSLLGHSMGASIAMLVAASFPERVEKMALIEGIAPLVTDAEHTAEQLASAIKKRIRMTGRKQKAYDDMEAAIKARMNGRWPVDAQAASWLVERGLVERSDGFYWRTDPNLMLPSLMRMTEAQVDNFLERVEASTLLILAENGIPQSEQRIALLSNCQTERLPGGHHIHLEEQASGLIATLINEFSLV</sequence>
<comment type="similarity">
    <text evidence="1">Belongs to the AB hydrolase superfamily.</text>
</comment>
<accession>A0A430KW31</accession>
<feature type="domain" description="AB hydrolase-1" evidence="3">
    <location>
        <begin position="30"/>
        <end position="134"/>
    </location>
</feature>
<dbReference type="InterPro" id="IPR050266">
    <property type="entry name" value="AB_hydrolase_sf"/>
</dbReference>
<dbReference type="AlphaFoldDB" id="A0A430KW31"/>
<evidence type="ECO:0000313" key="5">
    <source>
        <dbReference type="Proteomes" id="UP000283087"/>
    </source>
</evidence>
<dbReference type="InterPro" id="IPR000073">
    <property type="entry name" value="AB_hydrolase_1"/>
</dbReference>
<dbReference type="RefSeq" id="WP_126156888.1">
    <property type="nucleotide sequence ID" value="NZ_RQXW01000001.1"/>
</dbReference>
<reference evidence="4 5" key="1">
    <citation type="submission" date="2018-11" db="EMBL/GenBank/DDBJ databases">
        <title>The draft genome sequence of Amphritea opalescens ANRC-JH13T.</title>
        <authorList>
            <person name="Fang Z."/>
            <person name="Zhang Y."/>
            <person name="Han X."/>
        </authorList>
    </citation>
    <scope>NUCLEOTIDE SEQUENCE [LARGE SCALE GENOMIC DNA]</scope>
    <source>
        <strain evidence="4 5">ANRC-JH13</strain>
    </source>
</reference>
<dbReference type="InterPro" id="IPR029058">
    <property type="entry name" value="AB_hydrolase_fold"/>
</dbReference>
<gene>
    <name evidence="4" type="ORF">EH243_01650</name>
</gene>
<evidence type="ECO:0000256" key="1">
    <source>
        <dbReference type="ARBA" id="ARBA00008645"/>
    </source>
</evidence>
<dbReference type="PRINTS" id="PR00111">
    <property type="entry name" value="ABHYDROLASE"/>
</dbReference>
<dbReference type="SUPFAM" id="SSF53474">
    <property type="entry name" value="alpha/beta-Hydrolases"/>
    <property type="match status" value="1"/>
</dbReference>